<feature type="compositionally biased region" description="Basic and acidic residues" evidence="8">
    <location>
        <begin position="1"/>
        <end position="11"/>
    </location>
</feature>
<dbReference type="InterPro" id="IPR002293">
    <property type="entry name" value="AA/rel_permease1"/>
</dbReference>
<evidence type="ECO:0000256" key="8">
    <source>
        <dbReference type="SAM" id="MobiDB-lite"/>
    </source>
</evidence>
<evidence type="ECO:0000313" key="13">
    <source>
        <dbReference type="EMBL" id="RGP72646.1"/>
    </source>
</evidence>
<dbReference type="STRING" id="694270.A0A395SJU4"/>
<gene>
    <name evidence="13" type="ORF">FLONG3_6654</name>
</gene>
<feature type="coiled-coil region" evidence="7">
    <location>
        <begin position="713"/>
        <end position="740"/>
    </location>
</feature>
<dbReference type="InterPro" id="IPR054471">
    <property type="entry name" value="GPIID_WHD"/>
</dbReference>
<reference evidence="13 14" key="1">
    <citation type="journal article" date="2018" name="PLoS Pathog.">
        <title>Evolution of structural diversity of trichothecenes, a family of toxins produced by plant pathogenic and entomopathogenic fungi.</title>
        <authorList>
            <person name="Proctor R.H."/>
            <person name="McCormick S.P."/>
            <person name="Kim H.S."/>
            <person name="Cardoza R.E."/>
            <person name="Stanley A.M."/>
            <person name="Lindo L."/>
            <person name="Kelly A."/>
            <person name="Brown D.W."/>
            <person name="Lee T."/>
            <person name="Vaughan M.M."/>
            <person name="Alexander N.J."/>
            <person name="Busman M."/>
            <person name="Gutierrez S."/>
        </authorList>
    </citation>
    <scope>NUCLEOTIDE SEQUENCE [LARGE SCALE GENOMIC DNA]</scope>
    <source>
        <strain evidence="13 14">NRRL 20695</strain>
    </source>
</reference>
<dbReference type="Gene3D" id="1.25.40.20">
    <property type="entry name" value="Ankyrin repeat-containing domain"/>
    <property type="match status" value="3"/>
</dbReference>
<dbReference type="SUPFAM" id="SSF48403">
    <property type="entry name" value="Ankyrin repeat"/>
    <property type="match status" value="3"/>
</dbReference>
<feature type="repeat" description="ANK" evidence="6">
    <location>
        <begin position="1952"/>
        <end position="1988"/>
    </location>
</feature>
<evidence type="ECO:0000256" key="6">
    <source>
        <dbReference type="PROSITE-ProRule" id="PRU00023"/>
    </source>
</evidence>
<feature type="transmembrane region" description="Helical" evidence="9">
    <location>
        <begin position="384"/>
        <end position="405"/>
    </location>
</feature>
<evidence type="ECO:0000256" key="3">
    <source>
        <dbReference type="ARBA" id="ARBA00022737"/>
    </source>
</evidence>
<feature type="transmembrane region" description="Helical" evidence="9">
    <location>
        <begin position="132"/>
        <end position="153"/>
    </location>
</feature>
<accession>A0A395SJU4</accession>
<feature type="transmembrane region" description="Helical" evidence="9">
    <location>
        <begin position="203"/>
        <end position="224"/>
    </location>
</feature>
<dbReference type="SUPFAM" id="SSF52540">
    <property type="entry name" value="P-loop containing nucleoside triphosphate hydrolases"/>
    <property type="match status" value="1"/>
</dbReference>
<evidence type="ECO:0000256" key="7">
    <source>
        <dbReference type="SAM" id="Coils"/>
    </source>
</evidence>
<keyword evidence="7" id="KW-0175">Coiled coil</keyword>
<evidence type="ECO:0000256" key="4">
    <source>
        <dbReference type="ARBA" id="ARBA00022989"/>
    </source>
</evidence>
<feature type="repeat" description="ANK" evidence="6">
    <location>
        <begin position="1657"/>
        <end position="1689"/>
    </location>
</feature>
<dbReference type="Pfam" id="PF24883">
    <property type="entry name" value="NPHP3_N"/>
    <property type="match status" value="1"/>
</dbReference>
<dbReference type="PRINTS" id="PR01415">
    <property type="entry name" value="ANKYRIN"/>
</dbReference>
<feature type="transmembrane region" description="Helical" evidence="9">
    <location>
        <begin position="450"/>
        <end position="472"/>
    </location>
</feature>
<dbReference type="OrthoDB" id="1577640at2759"/>
<dbReference type="Pfam" id="PF22939">
    <property type="entry name" value="WHD_GPIID"/>
    <property type="match status" value="1"/>
</dbReference>
<dbReference type="InterPro" id="IPR031348">
    <property type="entry name" value="PigL_N"/>
</dbReference>
<keyword evidence="3" id="KW-0677">Repeat</keyword>
<dbReference type="Proteomes" id="UP000266234">
    <property type="component" value="Unassembled WGS sequence"/>
</dbReference>
<keyword evidence="14" id="KW-1185">Reference proteome</keyword>
<feature type="domain" description="Azaphilone pigments biosynthesis cluster protein L N-terminal" evidence="10">
    <location>
        <begin position="645"/>
        <end position="797"/>
    </location>
</feature>
<evidence type="ECO:0000259" key="10">
    <source>
        <dbReference type="Pfam" id="PF17111"/>
    </source>
</evidence>
<dbReference type="GO" id="GO:0015179">
    <property type="term" value="F:L-amino acid transmembrane transporter activity"/>
    <property type="evidence" value="ECO:0007669"/>
    <property type="project" value="TreeGrafter"/>
</dbReference>
<feature type="repeat" description="ANK" evidence="6">
    <location>
        <begin position="1315"/>
        <end position="1347"/>
    </location>
</feature>
<protein>
    <submittedName>
        <fullName evidence="13">Ankyrin repeat domain-containing 50</fullName>
    </submittedName>
</protein>
<dbReference type="Gene3D" id="3.40.50.300">
    <property type="entry name" value="P-loop containing nucleotide triphosphate hydrolases"/>
    <property type="match status" value="1"/>
</dbReference>
<dbReference type="SMART" id="SM00248">
    <property type="entry name" value="ANK"/>
    <property type="match status" value="12"/>
</dbReference>
<evidence type="ECO:0000259" key="12">
    <source>
        <dbReference type="Pfam" id="PF24883"/>
    </source>
</evidence>
<dbReference type="GO" id="GO:0016020">
    <property type="term" value="C:membrane"/>
    <property type="evidence" value="ECO:0007669"/>
    <property type="project" value="UniProtKB-SubCell"/>
</dbReference>
<dbReference type="FunFam" id="1.20.1740.10:FF:000025">
    <property type="entry name" value="High-affinity methionine permease"/>
    <property type="match status" value="1"/>
</dbReference>
<dbReference type="InterPro" id="IPR056884">
    <property type="entry name" value="NPHP3-like_N"/>
</dbReference>
<sequence length="2368" mass="260663">MADPKKTHAVDGFRAGQPYDGQPYDGSNSDERPIDNASTIDAQNFAYTEDRKIGVTGAVFLILNKMIGTGIFSTPSSIFAATGSVGISLMLWVIGGFLTFCGLSVFLEFGLAIPRSGGEKNYLERVYRHPKYLATCVLASQMILLGFSSGNSLAFGRYILYASGRETPDGWEARGIAVACVTFSVLLHSTLPKWGIRLFNALGVFKVVILLFIVFSGFAALAGHRRVPDPHNFDNAFRIEDGDGYGGGGAYAYSNALLNIIYSYKGWENANYVLGELKSPRKTLAVAAPIAIGGVTILYVLANVAYFAAIPKSDLAKSEVIVAGLFFRNVFGQSAAARSLPAFVALSNLGNVLAVSFAHARVNQELAKEGMLPFSRFWASIKPFNAPAASLFLHWIVTVVVLLAPPAGPAYNFIVNLYTYPGAWINGFVTAGLIYLQWSKSENWTSPWHTYLPISILYILANIFLAFVPFIPPDGDWNADGYPYYVFPVVGVGVLFLGAVYWAFWTKILPRIGGYKVVADRTFDDAGVETDPIYISDIRVYHNGLPGDFPIENDNLDVCLKAKVDSYGKISDIDFGSRSGEDLRSGMFTDEDGSLYFVDDARLAQIAIVVMGMASDRILLYFSSSRRSQNQSQLKRKYNGGLRMAEALGIASGAAGLLSLAIEVTKLSYTYVASVRSAPKSLTSYIGELATLTSVLLQIDDLVQSKTIDSQNVDILNKALSDCQQEIQQLREKLERKVSYSGINAKVAALAWPLSESELQDKVNMLHRYNGIFASALQADSLTIAIATNKELRDFKHSTEAKEIISWYQPDAAMEFSTSFLEDYCPSTWQAFLSGHMYRSWRTGSTPVVWVYGQPGAGKTVLSALVLQDLRSGSLPGIAIASHFFSSNRPKESLTNVLRNLIAQALRSCPVIPQEASGLYEKRPQELMITDLTDILGAIAKSMTACIVLDGLDECPFLPKLFSILSILEKFGIRIFTTSRDLPKVRSHFQKKPSLKVSATGQDLDLYVNHRLKDVEIDIDLMGEKLKSDLVSAIQKKTAGSFLLARLIMDHITSLLTIKDIRKALISLPADYDDAYLGTFNRIVKQAPALRELALRSLNFICHVKEPLRIEELRHALAIEEGMDEIDSEDLQASKTVISSCLGLLVISGSERIVELVHSTAREFLYTLPEGMDERPHLTIVQSCISYMSTNEMRRGRCTSREDVVQRCQKQPFLHYAANFYGYHVQEVEGECLDRLSMFLEDDVLRESSWQLMNFKSHLDTSVSQVVFDSSPKDVLSLHVAAFWGFYQYVANGLNDTQPGIASTKIQDINKADSHGWTPLHWSVSMGHTSMVQLLLKSGASPDVPDLAGWTPTFWAAFKGHADIIEMLLQYDIAPFRCDSKGLTPLHWAICAGRTEIIKRLLTVETRFGQYGKSSSVTSLSSLGDLTVSKARAFAIEANQSPFKFYSHSTDIEMFSAIFKALKKSFVEKTGKPYEANSSYCTVDPFLYGPFGRDFKSDYGKRSKPDRDYGLDKPDAKFFEFVDTMMLHATRSKDLPIIKLLLDLKLVKLSGIDGLALLQEAAVSGWVEGMSALIGLGADVNSRRHGYWDTPLHRACQVHREESIIFLLNVDNIDIDARGSNGQTPIMELGTFSQDKIFDLYKLFITRGASISIKDTEGNSLMHYALRKYNASIVQMLYTAGLSIESSNKRGQSPLHWMADTNPFKFREELTPDQAQSMKRQRHEFMKLVFKLSSPNSLDTVCHWRYGRNASKQTPLSLALSEENWDVAAELLRHGKKPENMGNMLSEEAKDYGIHELSNPYQVTETGLDCFQLALLHYDTAGSGEIMRCLRNHANAYPEPKHYFCQGGSLIAHDVSIDNEETIYLQVFRQTNAFNHKTRSGRTLLHEAASRGNTHLVKRLLDHGIFLHCIDDFGSSALHAAAKAQAPATVAALLQAGADVHQVSSSESGTTDDGTPLHIALQYCESSEGIDIIRMLLSYGADPNAVVSDDDTKTSLSIPLGKLRQSVEYPDPRTKSGNSDQLVLEAVKLLVDAGARVADSADEITIGVVAKMEIYESLWEEMKSQLISIYKMPTATAFFGIAANNLGPLTTTFTAPSSCATDTNRLAFVNATSPHSWVAGIQCNPTAYDECFPSGKEVQSISSPASTYYQDTWNYFSPGIVCPAGWRTVGVLAHTEDGKFSSSGVLADSQSTWDDGFAKNIWPTDYLKKVLDESETVAYCCPTGYVGGVIGGCYSTLGPVSSYTYSQHCAVFKKFEDVWTTISSVDGLTYSEGVISRLEPTGTRAGGTTTMLDLGKYVGETENGFNDYAVATWIPAVQLVHKESDLDKKEEASDASDESAASAISKQGVISVLGLTLGLLAGTGMLLF</sequence>
<keyword evidence="5 9" id="KW-0472">Membrane</keyword>
<dbReference type="InterPro" id="IPR036770">
    <property type="entry name" value="Ankyrin_rpt-contain_sf"/>
</dbReference>
<evidence type="ECO:0000256" key="9">
    <source>
        <dbReference type="SAM" id="Phobius"/>
    </source>
</evidence>
<dbReference type="Pfam" id="PF17111">
    <property type="entry name" value="PigL_N"/>
    <property type="match status" value="1"/>
</dbReference>
<feature type="domain" description="GPI inositol-deacylase winged helix" evidence="11">
    <location>
        <begin position="1087"/>
        <end position="1166"/>
    </location>
</feature>
<dbReference type="PANTHER" id="PTHR11785">
    <property type="entry name" value="AMINO ACID TRANSPORTER"/>
    <property type="match status" value="1"/>
</dbReference>
<dbReference type="Gene3D" id="1.20.1740.10">
    <property type="entry name" value="Amino acid/polyamine transporter I"/>
    <property type="match status" value="1"/>
</dbReference>
<keyword evidence="4 9" id="KW-1133">Transmembrane helix</keyword>
<feature type="repeat" description="ANK" evidence="6">
    <location>
        <begin position="1381"/>
        <end position="1402"/>
    </location>
</feature>
<feature type="region of interest" description="Disordered" evidence="8">
    <location>
        <begin position="1"/>
        <end position="33"/>
    </location>
</feature>
<dbReference type="Pfam" id="PF00023">
    <property type="entry name" value="Ank"/>
    <property type="match status" value="1"/>
</dbReference>
<feature type="transmembrane region" description="Helical" evidence="9">
    <location>
        <begin position="78"/>
        <end position="111"/>
    </location>
</feature>
<dbReference type="PANTHER" id="PTHR11785:SF382">
    <property type="entry name" value="LOW-AFFINITY METHIONINE PERMEASE"/>
    <property type="match status" value="1"/>
</dbReference>
<feature type="transmembrane region" description="Helical" evidence="9">
    <location>
        <begin position="284"/>
        <end position="309"/>
    </location>
</feature>
<feature type="repeat" description="ANK" evidence="6">
    <location>
        <begin position="1880"/>
        <end position="1912"/>
    </location>
</feature>
<evidence type="ECO:0000256" key="1">
    <source>
        <dbReference type="ARBA" id="ARBA00004141"/>
    </source>
</evidence>
<feature type="repeat" description="ANK" evidence="6">
    <location>
        <begin position="1913"/>
        <end position="1945"/>
    </location>
</feature>
<dbReference type="Pfam" id="PF13637">
    <property type="entry name" value="Ank_4"/>
    <property type="match status" value="1"/>
</dbReference>
<dbReference type="Pfam" id="PF12796">
    <property type="entry name" value="Ank_2"/>
    <property type="match status" value="2"/>
</dbReference>
<feature type="transmembrane region" description="Helical" evidence="9">
    <location>
        <begin position="173"/>
        <end position="191"/>
    </location>
</feature>
<dbReference type="EMBL" id="PXOG01000147">
    <property type="protein sequence ID" value="RGP72646.1"/>
    <property type="molecule type" value="Genomic_DNA"/>
</dbReference>
<dbReference type="InterPro" id="IPR050598">
    <property type="entry name" value="AminoAcid_Transporter"/>
</dbReference>
<keyword evidence="2 9" id="KW-0812">Transmembrane</keyword>
<feature type="domain" description="Nephrocystin 3-like N-terminal" evidence="12">
    <location>
        <begin position="828"/>
        <end position="980"/>
    </location>
</feature>
<dbReference type="Pfam" id="PF13520">
    <property type="entry name" value="AA_permease_2"/>
    <property type="match status" value="1"/>
</dbReference>
<evidence type="ECO:0000256" key="2">
    <source>
        <dbReference type="ARBA" id="ARBA00022692"/>
    </source>
</evidence>
<evidence type="ECO:0000256" key="5">
    <source>
        <dbReference type="ARBA" id="ARBA00023136"/>
    </source>
</evidence>
<dbReference type="PROSITE" id="PS50088">
    <property type="entry name" value="ANK_REPEAT"/>
    <property type="match status" value="6"/>
</dbReference>
<proteinExistence type="predicted"/>
<feature type="transmembrane region" description="Helical" evidence="9">
    <location>
        <begin position="484"/>
        <end position="504"/>
    </location>
</feature>
<dbReference type="InterPro" id="IPR027417">
    <property type="entry name" value="P-loop_NTPase"/>
</dbReference>
<evidence type="ECO:0000313" key="14">
    <source>
        <dbReference type="Proteomes" id="UP000266234"/>
    </source>
</evidence>
<name>A0A395SJU4_9HYPO</name>
<feature type="transmembrane region" description="Helical" evidence="9">
    <location>
        <begin position="53"/>
        <end position="72"/>
    </location>
</feature>
<keyword evidence="6" id="KW-0040">ANK repeat</keyword>
<comment type="caution">
    <text evidence="13">The sequence shown here is derived from an EMBL/GenBank/DDBJ whole genome shotgun (WGS) entry which is preliminary data.</text>
</comment>
<comment type="subcellular location">
    <subcellularLocation>
        <location evidence="1">Membrane</location>
        <topology evidence="1">Multi-pass membrane protein</topology>
    </subcellularLocation>
</comment>
<organism evidence="13 14">
    <name type="scientific">Fusarium longipes</name>
    <dbReference type="NCBI Taxonomy" id="694270"/>
    <lineage>
        <taxon>Eukaryota</taxon>
        <taxon>Fungi</taxon>
        <taxon>Dikarya</taxon>
        <taxon>Ascomycota</taxon>
        <taxon>Pezizomycotina</taxon>
        <taxon>Sordariomycetes</taxon>
        <taxon>Hypocreomycetidae</taxon>
        <taxon>Hypocreales</taxon>
        <taxon>Nectriaceae</taxon>
        <taxon>Fusarium</taxon>
    </lineage>
</organism>
<evidence type="ECO:0000259" key="11">
    <source>
        <dbReference type="Pfam" id="PF22939"/>
    </source>
</evidence>
<dbReference type="PROSITE" id="PS50297">
    <property type="entry name" value="ANK_REP_REGION"/>
    <property type="match status" value="5"/>
</dbReference>
<feature type="transmembrane region" description="Helical" evidence="9">
    <location>
        <begin position="244"/>
        <end position="264"/>
    </location>
</feature>
<dbReference type="InterPro" id="IPR002110">
    <property type="entry name" value="Ankyrin_rpt"/>
</dbReference>
<feature type="transmembrane region" description="Helical" evidence="9">
    <location>
        <begin position="417"/>
        <end position="438"/>
    </location>
</feature>